<organism evidence="1 2">
    <name type="scientific">Ciceribacter lividus</name>
    <dbReference type="NCBI Taxonomy" id="1197950"/>
    <lineage>
        <taxon>Bacteria</taxon>
        <taxon>Pseudomonadati</taxon>
        <taxon>Pseudomonadota</taxon>
        <taxon>Alphaproteobacteria</taxon>
        <taxon>Hyphomicrobiales</taxon>
        <taxon>Rhizobiaceae</taxon>
        <taxon>Ciceribacter</taxon>
    </lineage>
</organism>
<protein>
    <submittedName>
        <fullName evidence="1">Uncharacterized protein</fullName>
    </submittedName>
</protein>
<proteinExistence type="predicted"/>
<reference evidence="1 2" key="1">
    <citation type="submission" date="2018-07" db="EMBL/GenBank/DDBJ databases">
        <title>Genomic Encyclopedia of Type Strains, Phase IV (KMG-IV): sequencing the most valuable type-strain genomes for metagenomic binning, comparative biology and taxonomic classification.</title>
        <authorList>
            <person name="Goeker M."/>
        </authorList>
    </citation>
    <scope>NUCLEOTIDE SEQUENCE [LARGE SCALE GENOMIC DNA]</scope>
    <source>
        <strain evidence="1 2">DSM 25528</strain>
    </source>
</reference>
<dbReference type="Proteomes" id="UP000252582">
    <property type="component" value="Unassembled WGS sequence"/>
</dbReference>
<accession>A0A6I7HHB3</accession>
<sequence>MPTAPRAASYTISGDTIRNIVDAIADGAVTASLKAKLRENEAEKVRLVACLDFLRASTKVVELHPASIDAYRTKIEELQLGLQSNNSMQMACEIRSLVTSIEVHPCAERGQVELS</sequence>
<comment type="caution">
    <text evidence="1">The sequence shown here is derived from an EMBL/GenBank/DDBJ whole genome shotgun (WGS) entry which is preliminary data.</text>
</comment>
<name>A0A6I7HHB3_9HYPH</name>
<gene>
    <name evidence="1" type="ORF">DFR48_1301</name>
</gene>
<evidence type="ECO:0000313" key="1">
    <source>
        <dbReference type="EMBL" id="RCW19592.1"/>
    </source>
</evidence>
<dbReference type="AlphaFoldDB" id="A0A6I7HHB3"/>
<dbReference type="RefSeq" id="WP_114365290.1">
    <property type="nucleotide sequence ID" value="NZ_QPIX01000030.1"/>
</dbReference>
<evidence type="ECO:0000313" key="2">
    <source>
        <dbReference type="Proteomes" id="UP000252582"/>
    </source>
</evidence>
<keyword evidence="2" id="KW-1185">Reference proteome</keyword>
<dbReference type="EMBL" id="QPIX01000030">
    <property type="protein sequence ID" value="RCW19592.1"/>
    <property type="molecule type" value="Genomic_DNA"/>
</dbReference>